<sequence>MRIQTIEITDYKAFLGTHTFNVAGKNLFIYGENGSGKSSLYYALKDFFQASIEDIDLAGVGNLFVPADRQGRTAVKVTFKLNPGTGRGSKAYQWDSARNDSREAGDTSIRDGNRLKSFLTYKHLLAIHHLKKDEEINLFDLLVKGVLKHFKYSLTGGKELGELWADVEGLVARGTGKEYPISKKKADVNAAIKAFNEAFGELFKPDSPEYILKHAQPFLDYFSHSVALQPRFPRVRPAGDYQGLEGNQVHVELTYAGKPIDKPHLFLNEARLSAIAISIYLGMIKRHVQGIPCKVLFLDDIFIGLDIANRLPLLSILEN</sequence>
<name>A0A831UAR7_GEOME</name>
<organism evidence="2">
    <name type="scientific">Geobacter metallireducens</name>
    <dbReference type="NCBI Taxonomy" id="28232"/>
    <lineage>
        <taxon>Bacteria</taxon>
        <taxon>Pseudomonadati</taxon>
        <taxon>Thermodesulfobacteriota</taxon>
        <taxon>Desulfuromonadia</taxon>
        <taxon>Geobacterales</taxon>
        <taxon>Geobacteraceae</taxon>
        <taxon>Geobacter</taxon>
    </lineage>
</organism>
<gene>
    <name evidence="2" type="ORF">ENQ87_01765</name>
</gene>
<evidence type="ECO:0008006" key="3">
    <source>
        <dbReference type="Google" id="ProtNLM"/>
    </source>
</evidence>
<proteinExistence type="predicted"/>
<dbReference type="EMBL" id="DSOV01000007">
    <property type="protein sequence ID" value="HEN41092.1"/>
    <property type="molecule type" value="Genomic_DNA"/>
</dbReference>
<dbReference type="AlphaFoldDB" id="A0A831UAR7"/>
<protein>
    <recommendedName>
        <fullName evidence="3">Rad50/SbcC-type AAA domain-containing protein</fullName>
    </recommendedName>
</protein>
<dbReference type="Gene3D" id="3.40.50.300">
    <property type="entry name" value="P-loop containing nucleotide triphosphate hydrolases"/>
    <property type="match status" value="1"/>
</dbReference>
<feature type="region of interest" description="Disordered" evidence="1">
    <location>
        <begin position="87"/>
        <end position="108"/>
    </location>
</feature>
<feature type="compositionally biased region" description="Basic and acidic residues" evidence="1">
    <location>
        <begin position="97"/>
        <end position="108"/>
    </location>
</feature>
<accession>A0A831UAR7</accession>
<evidence type="ECO:0000256" key="1">
    <source>
        <dbReference type="SAM" id="MobiDB-lite"/>
    </source>
</evidence>
<reference evidence="2" key="1">
    <citation type="journal article" date="2020" name="mSystems">
        <title>Genome- and Community-Level Interaction Insights into Carbon Utilization and Element Cycling Functions of Hydrothermarchaeota in Hydrothermal Sediment.</title>
        <authorList>
            <person name="Zhou Z."/>
            <person name="Liu Y."/>
            <person name="Xu W."/>
            <person name="Pan J."/>
            <person name="Luo Z.H."/>
            <person name="Li M."/>
        </authorList>
    </citation>
    <scope>NUCLEOTIDE SEQUENCE [LARGE SCALE GENOMIC DNA]</scope>
    <source>
        <strain evidence="2">SpSt-349</strain>
    </source>
</reference>
<comment type="caution">
    <text evidence="2">The sequence shown here is derived from an EMBL/GenBank/DDBJ whole genome shotgun (WGS) entry which is preliminary data.</text>
</comment>
<dbReference type="InterPro" id="IPR027417">
    <property type="entry name" value="P-loop_NTPase"/>
</dbReference>
<dbReference type="SUPFAM" id="SSF52540">
    <property type="entry name" value="P-loop containing nucleoside triphosphate hydrolases"/>
    <property type="match status" value="1"/>
</dbReference>
<evidence type="ECO:0000313" key="2">
    <source>
        <dbReference type="EMBL" id="HEN41092.1"/>
    </source>
</evidence>